<name>A0AAV1WYA1_LUPLU</name>
<evidence type="ECO:0000313" key="2">
    <source>
        <dbReference type="Proteomes" id="UP001497480"/>
    </source>
</evidence>
<dbReference type="Proteomes" id="UP001497480">
    <property type="component" value="Unassembled WGS sequence"/>
</dbReference>
<reference evidence="1 2" key="1">
    <citation type="submission" date="2024-03" db="EMBL/GenBank/DDBJ databases">
        <authorList>
            <person name="Martinez-Hernandez J."/>
        </authorList>
    </citation>
    <scope>NUCLEOTIDE SEQUENCE [LARGE SCALE GENOMIC DNA]</scope>
</reference>
<comment type="caution">
    <text evidence="1">The sequence shown here is derived from an EMBL/GenBank/DDBJ whole genome shotgun (WGS) entry which is preliminary data.</text>
</comment>
<evidence type="ECO:0000313" key="1">
    <source>
        <dbReference type="EMBL" id="CAL0314385.1"/>
    </source>
</evidence>
<sequence>MANQTGLPGRASRISHEISMKVEAIKDETNGQQANFQDVDGTLDWKLRSLLSRGQNKNSSSPVVNLDEERSYLATNAALLHHCGNDELHEKKFQRAHHLHCQQYKTGLYNTNIAFDRHITQDKEGATVLGDGSQLE</sequence>
<accession>A0AAV1WYA1</accession>
<gene>
    <name evidence="1" type="ORF">LLUT_LOCUS15445</name>
</gene>
<organism evidence="1 2">
    <name type="scientific">Lupinus luteus</name>
    <name type="common">European yellow lupine</name>
    <dbReference type="NCBI Taxonomy" id="3873"/>
    <lineage>
        <taxon>Eukaryota</taxon>
        <taxon>Viridiplantae</taxon>
        <taxon>Streptophyta</taxon>
        <taxon>Embryophyta</taxon>
        <taxon>Tracheophyta</taxon>
        <taxon>Spermatophyta</taxon>
        <taxon>Magnoliopsida</taxon>
        <taxon>eudicotyledons</taxon>
        <taxon>Gunneridae</taxon>
        <taxon>Pentapetalae</taxon>
        <taxon>rosids</taxon>
        <taxon>fabids</taxon>
        <taxon>Fabales</taxon>
        <taxon>Fabaceae</taxon>
        <taxon>Papilionoideae</taxon>
        <taxon>50 kb inversion clade</taxon>
        <taxon>genistoids sensu lato</taxon>
        <taxon>core genistoids</taxon>
        <taxon>Genisteae</taxon>
        <taxon>Lupinus</taxon>
    </lineage>
</organism>
<keyword evidence="2" id="KW-1185">Reference proteome</keyword>
<dbReference type="EMBL" id="CAXHTB010000010">
    <property type="protein sequence ID" value="CAL0314385.1"/>
    <property type="molecule type" value="Genomic_DNA"/>
</dbReference>
<protein>
    <submittedName>
        <fullName evidence="1">Uncharacterized protein</fullName>
    </submittedName>
</protein>
<proteinExistence type="predicted"/>
<dbReference type="AlphaFoldDB" id="A0AAV1WYA1"/>